<gene>
    <name evidence="2" type="ORF">HS088_TW04G01065</name>
</gene>
<dbReference type="GO" id="GO:1902388">
    <property type="term" value="F:ceramide 1-phosphate transfer activity"/>
    <property type="evidence" value="ECO:0007669"/>
    <property type="project" value="TreeGrafter"/>
</dbReference>
<accession>A0A7J7DS34</accession>
<dbReference type="InterPro" id="IPR036497">
    <property type="entry name" value="GLTP_sf"/>
</dbReference>
<dbReference type="PANTHER" id="PTHR10219:SF34">
    <property type="entry name" value="GLYCOLIPID TRANSFER PROTEIN 3"/>
    <property type="match status" value="1"/>
</dbReference>
<dbReference type="OrthoDB" id="205255at2759"/>
<dbReference type="FunCoup" id="A0A7J7DS34">
    <property type="interactions" value="2408"/>
</dbReference>
<proteinExistence type="predicted"/>
<evidence type="ECO:0000313" key="2">
    <source>
        <dbReference type="EMBL" id="KAF5749103.1"/>
    </source>
</evidence>
<dbReference type="GO" id="GO:0016020">
    <property type="term" value="C:membrane"/>
    <property type="evidence" value="ECO:0007669"/>
    <property type="project" value="TreeGrafter"/>
</dbReference>
<dbReference type="Proteomes" id="UP000593562">
    <property type="component" value="Unassembled WGS sequence"/>
</dbReference>
<dbReference type="InterPro" id="IPR014830">
    <property type="entry name" value="Glycolipid_transfer_prot_dom"/>
</dbReference>
<dbReference type="InParanoid" id="A0A7J7DS34"/>
<organism evidence="2 3">
    <name type="scientific">Tripterygium wilfordii</name>
    <name type="common">Thunder God vine</name>
    <dbReference type="NCBI Taxonomy" id="458696"/>
    <lineage>
        <taxon>Eukaryota</taxon>
        <taxon>Viridiplantae</taxon>
        <taxon>Streptophyta</taxon>
        <taxon>Embryophyta</taxon>
        <taxon>Tracheophyta</taxon>
        <taxon>Spermatophyta</taxon>
        <taxon>Magnoliopsida</taxon>
        <taxon>eudicotyledons</taxon>
        <taxon>Gunneridae</taxon>
        <taxon>Pentapetalae</taxon>
        <taxon>rosids</taxon>
        <taxon>fabids</taxon>
        <taxon>Celastrales</taxon>
        <taxon>Celastraceae</taxon>
        <taxon>Tripterygium</taxon>
    </lineage>
</organism>
<dbReference type="GO" id="GO:0005829">
    <property type="term" value="C:cytosol"/>
    <property type="evidence" value="ECO:0007669"/>
    <property type="project" value="TreeGrafter"/>
</dbReference>
<keyword evidence="3" id="KW-1185">Reference proteome</keyword>
<dbReference type="GO" id="GO:1902387">
    <property type="term" value="F:ceramide 1-phosphate binding"/>
    <property type="evidence" value="ECO:0007669"/>
    <property type="project" value="TreeGrafter"/>
</dbReference>
<dbReference type="Gene3D" id="1.10.3520.10">
    <property type="entry name" value="Glycolipid transfer protein"/>
    <property type="match status" value="1"/>
</dbReference>
<dbReference type="Pfam" id="PF08718">
    <property type="entry name" value="GLTP"/>
    <property type="match status" value="1"/>
</dbReference>
<dbReference type="AlphaFoldDB" id="A0A7J7DS34"/>
<dbReference type="EMBL" id="JAAARO010000004">
    <property type="protein sequence ID" value="KAF5749103.1"/>
    <property type="molecule type" value="Genomic_DNA"/>
</dbReference>
<sequence>MKRTREVERRSEIKCSIEELSIFVKLNPPVGDNYDSAHIPTKSFLCICNLLLQVLDKIGPTMAVLRQDIYQNIQRIEVVCESDSAVNSNLVEMLKKETNQGIAKKGNTSSKAFVWLTRSLDFTVALLLRLSKDPGQNMEQAVEESYNITLKPWHGWISSAAFKVALKLVPDNETFIDILTAKGETYEALEDIQNYVTLLAPMLEYIHSTLVKVYLRINFGQIKSIVHCHLHSF</sequence>
<reference evidence="2 3" key="1">
    <citation type="journal article" date="2020" name="Nat. Commun.">
        <title>Genome of Tripterygium wilfordii and identification of cytochrome P450 involved in triptolide biosynthesis.</title>
        <authorList>
            <person name="Tu L."/>
            <person name="Su P."/>
            <person name="Zhang Z."/>
            <person name="Gao L."/>
            <person name="Wang J."/>
            <person name="Hu T."/>
            <person name="Zhou J."/>
            <person name="Zhang Y."/>
            <person name="Zhao Y."/>
            <person name="Liu Y."/>
            <person name="Song Y."/>
            <person name="Tong Y."/>
            <person name="Lu Y."/>
            <person name="Yang J."/>
            <person name="Xu C."/>
            <person name="Jia M."/>
            <person name="Peters R.J."/>
            <person name="Huang L."/>
            <person name="Gao W."/>
        </authorList>
    </citation>
    <scope>NUCLEOTIDE SEQUENCE [LARGE SCALE GENOMIC DNA]</scope>
    <source>
        <strain evidence="3">cv. XIE 37</strain>
        <tissue evidence="2">Leaf</tissue>
    </source>
</reference>
<evidence type="ECO:0000259" key="1">
    <source>
        <dbReference type="Pfam" id="PF08718"/>
    </source>
</evidence>
<name>A0A7J7DS34_TRIWF</name>
<evidence type="ECO:0000313" key="3">
    <source>
        <dbReference type="Proteomes" id="UP000593562"/>
    </source>
</evidence>
<comment type="caution">
    <text evidence="2">The sequence shown here is derived from an EMBL/GenBank/DDBJ whole genome shotgun (WGS) entry which is preliminary data.</text>
</comment>
<dbReference type="SUPFAM" id="SSF110004">
    <property type="entry name" value="Glycolipid transfer protein, GLTP"/>
    <property type="match status" value="1"/>
</dbReference>
<dbReference type="PANTHER" id="PTHR10219">
    <property type="entry name" value="GLYCOLIPID TRANSFER PROTEIN-RELATED"/>
    <property type="match status" value="1"/>
</dbReference>
<feature type="domain" description="Glycolipid transfer protein" evidence="1">
    <location>
        <begin position="39"/>
        <end position="179"/>
    </location>
</feature>
<protein>
    <submittedName>
        <fullName evidence="2">Glycolipid transfer protein 2 putative isoform 1</fullName>
    </submittedName>
</protein>